<dbReference type="RefSeq" id="WP_101291284.1">
    <property type="nucleotide sequence ID" value="NZ_FOUQ01000005.1"/>
</dbReference>
<evidence type="ECO:0000256" key="3">
    <source>
        <dbReference type="ARBA" id="ARBA00022692"/>
    </source>
</evidence>
<evidence type="ECO:0000259" key="7">
    <source>
        <dbReference type="Pfam" id="PF00482"/>
    </source>
</evidence>
<evidence type="ECO:0000256" key="5">
    <source>
        <dbReference type="ARBA" id="ARBA00023136"/>
    </source>
</evidence>
<feature type="domain" description="Type II secretion system protein GspF" evidence="7">
    <location>
        <begin position="152"/>
        <end position="275"/>
    </location>
</feature>
<dbReference type="OrthoDB" id="9803381at2"/>
<dbReference type="PANTHER" id="PTHR35007:SF1">
    <property type="entry name" value="PILUS ASSEMBLY PROTEIN"/>
    <property type="match status" value="1"/>
</dbReference>
<evidence type="ECO:0000256" key="4">
    <source>
        <dbReference type="ARBA" id="ARBA00022989"/>
    </source>
</evidence>
<feature type="transmembrane region" description="Helical" evidence="6">
    <location>
        <begin position="292"/>
        <end position="311"/>
    </location>
</feature>
<comment type="caution">
    <text evidence="8">The sequence shown here is derived from an EMBL/GenBank/DDBJ whole genome shotgun (WGS) entry which is preliminary data.</text>
</comment>
<evidence type="ECO:0000313" key="8">
    <source>
        <dbReference type="EMBL" id="PKR87236.1"/>
    </source>
</evidence>
<keyword evidence="2" id="KW-1003">Cell membrane</keyword>
<organism evidence="8 9">
    <name type="scientific">Pleomorphomonas diazotrophica</name>
    <dbReference type="NCBI Taxonomy" id="1166257"/>
    <lineage>
        <taxon>Bacteria</taxon>
        <taxon>Pseudomonadati</taxon>
        <taxon>Pseudomonadota</taxon>
        <taxon>Alphaproteobacteria</taxon>
        <taxon>Hyphomicrobiales</taxon>
        <taxon>Pleomorphomonadaceae</taxon>
        <taxon>Pleomorphomonas</taxon>
    </lineage>
</organism>
<keyword evidence="4 6" id="KW-1133">Transmembrane helix</keyword>
<gene>
    <name evidence="8" type="ORF">CXZ10_20760</name>
</gene>
<feature type="transmembrane region" description="Helical" evidence="6">
    <location>
        <begin position="78"/>
        <end position="108"/>
    </location>
</feature>
<evidence type="ECO:0000256" key="6">
    <source>
        <dbReference type="SAM" id="Phobius"/>
    </source>
</evidence>
<evidence type="ECO:0000256" key="1">
    <source>
        <dbReference type="ARBA" id="ARBA00004651"/>
    </source>
</evidence>
<dbReference type="Proteomes" id="UP000233491">
    <property type="component" value="Unassembled WGS sequence"/>
</dbReference>
<name>A0A1I4TG84_9HYPH</name>
<keyword evidence="3 6" id="KW-0812">Transmembrane</keyword>
<sequence length="319" mass="35225">MNEMHLFYAFAGFAAAFLAEAVYLLTVNASADRRQVNRRLRVSAPDANRQEVMVLLRRERGLTASGGMPRHLAWLGRLIVQCGITIGLSKLMLVFAATGVIIAGLVFNFTNHDLVKTALALPLGGFVLPVMVLRMRRNQRQEKFAVQFPEAIELIVRSLKAGHPVPVAMSMVAREMSDPIGTEFGMMTDEVTYGADLVTALANMQARVGQEDLPLFVTAVSIQSSTGGNLREILQNLTDVIRQRIKMRRKIRSISAEGRISAVFLTAMPVLLFVALNFMSPDYYGSVWGKPMTTWGLVGAAAWLGVGNLMMKKMISFRF</sequence>
<dbReference type="Pfam" id="PF00482">
    <property type="entry name" value="T2SSF"/>
    <property type="match status" value="1"/>
</dbReference>
<dbReference type="EMBL" id="PJNW01000023">
    <property type="protein sequence ID" value="PKR87236.1"/>
    <property type="molecule type" value="Genomic_DNA"/>
</dbReference>
<feature type="transmembrane region" description="Helical" evidence="6">
    <location>
        <begin position="114"/>
        <end position="133"/>
    </location>
</feature>
<feature type="transmembrane region" description="Helical" evidence="6">
    <location>
        <begin position="6"/>
        <end position="31"/>
    </location>
</feature>
<feature type="transmembrane region" description="Helical" evidence="6">
    <location>
        <begin position="256"/>
        <end position="280"/>
    </location>
</feature>
<dbReference type="GO" id="GO:0005886">
    <property type="term" value="C:plasma membrane"/>
    <property type="evidence" value="ECO:0007669"/>
    <property type="project" value="UniProtKB-SubCell"/>
</dbReference>
<dbReference type="PANTHER" id="PTHR35007">
    <property type="entry name" value="INTEGRAL MEMBRANE PROTEIN-RELATED"/>
    <property type="match status" value="1"/>
</dbReference>
<comment type="subcellular location">
    <subcellularLocation>
        <location evidence="1">Cell membrane</location>
        <topology evidence="1">Multi-pass membrane protein</topology>
    </subcellularLocation>
</comment>
<evidence type="ECO:0000256" key="2">
    <source>
        <dbReference type="ARBA" id="ARBA00022475"/>
    </source>
</evidence>
<accession>A0A1I4TG84</accession>
<protein>
    <submittedName>
        <fullName evidence="8">Type II secretion system protein F</fullName>
    </submittedName>
</protein>
<dbReference type="AlphaFoldDB" id="A0A1I4TG84"/>
<proteinExistence type="predicted"/>
<dbReference type="Gene3D" id="1.20.81.30">
    <property type="entry name" value="Type II secretion system (T2SS), domain F"/>
    <property type="match status" value="1"/>
</dbReference>
<evidence type="ECO:0000313" key="9">
    <source>
        <dbReference type="Proteomes" id="UP000233491"/>
    </source>
</evidence>
<dbReference type="InterPro" id="IPR018076">
    <property type="entry name" value="T2SS_GspF_dom"/>
</dbReference>
<keyword evidence="9" id="KW-1185">Reference proteome</keyword>
<dbReference type="InterPro" id="IPR042094">
    <property type="entry name" value="T2SS_GspF_sf"/>
</dbReference>
<keyword evidence="5 6" id="KW-0472">Membrane</keyword>
<reference evidence="8 9" key="1">
    <citation type="submission" date="2017-12" db="EMBL/GenBank/DDBJ databases">
        <title>Anaerobic carbon monoxide metabolism by Pleomorphomonas carboxyditropha sp. nov., a new mesophilic hydrogenogenic carboxidotroph.</title>
        <authorList>
            <person name="Esquivel-Elizondo S."/>
            <person name="Krajmalnik-Brown R."/>
        </authorList>
    </citation>
    <scope>NUCLEOTIDE SEQUENCE [LARGE SCALE GENOMIC DNA]</scope>
    <source>
        <strain evidence="8 9">R5-392</strain>
    </source>
</reference>